<sequence>MALKAYPIPLLWEQLQLAAGHKYYVSLDCNHGFWNVPLGAESRQFTAFVSHRGIFEYTAIPFGVKNSPILFQQVMDRVFEGLVGNNVNVYIDDIVVEEGIKPDPKKVADLMRVEAPCNKSVAECVLLAAPADIGEFVLTTDASDRAIGAMLEWSLFLQQFDFKIEYLKGTENVVAYWLSRANLREDVGEDTLVDRIQMNPELRVAYCAEAEQDEGLSVQFVKRLKRLARQDENVQKRIHKAPNGLWVRDRTGSVYVPME</sequence>
<dbReference type="EMBL" id="AFNH02001346">
    <property type="protein sequence ID" value="EZG43272.1"/>
    <property type="molecule type" value="Genomic_DNA"/>
</dbReference>
<dbReference type="InterPro" id="IPR000477">
    <property type="entry name" value="RT_dom"/>
</dbReference>
<dbReference type="Pfam" id="PF00078">
    <property type="entry name" value="RVT_1"/>
    <property type="match status" value="1"/>
</dbReference>
<dbReference type="InterPro" id="IPR050951">
    <property type="entry name" value="Retrovirus_Pol_polyprotein"/>
</dbReference>
<reference evidence="2" key="1">
    <citation type="submission" date="2013-12" db="EMBL/GenBank/DDBJ databases">
        <authorList>
            <person name="Omoto C.K."/>
            <person name="Sibley D."/>
            <person name="Venepally P."/>
            <person name="Hadjithomas M."/>
            <person name="Karamycheva S."/>
            <person name="Brunk B."/>
            <person name="Roos D."/>
            <person name="Caler E."/>
            <person name="Lorenzi H."/>
        </authorList>
    </citation>
    <scope>NUCLEOTIDE SEQUENCE</scope>
</reference>
<feature type="domain" description="Reverse transcriptase" evidence="1">
    <location>
        <begin position="1"/>
        <end position="158"/>
    </location>
</feature>
<gene>
    <name evidence="2" type="ORF">GNI_178750</name>
</gene>
<dbReference type="SUPFAM" id="SSF56672">
    <property type="entry name" value="DNA/RNA polymerases"/>
    <property type="match status" value="1"/>
</dbReference>
<dbReference type="Gene3D" id="3.30.70.270">
    <property type="match status" value="1"/>
</dbReference>
<dbReference type="Gene3D" id="3.10.10.10">
    <property type="entry name" value="HIV Type 1 Reverse Transcriptase, subunit A, domain 1"/>
    <property type="match status" value="1"/>
</dbReference>
<proteinExistence type="predicted"/>
<dbReference type="PANTHER" id="PTHR37984:SF5">
    <property type="entry name" value="PROTEIN NYNRIN-LIKE"/>
    <property type="match status" value="1"/>
</dbReference>
<name>A0A023AXD3_GRENI</name>
<evidence type="ECO:0000259" key="1">
    <source>
        <dbReference type="PROSITE" id="PS50878"/>
    </source>
</evidence>
<organism evidence="2 3">
    <name type="scientific">Gregarina niphandrodes</name>
    <name type="common">Septate eugregarine</name>
    <dbReference type="NCBI Taxonomy" id="110365"/>
    <lineage>
        <taxon>Eukaryota</taxon>
        <taxon>Sar</taxon>
        <taxon>Alveolata</taxon>
        <taxon>Apicomplexa</taxon>
        <taxon>Conoidasida</taxon>
        <taxon>Gregarinasina</taxon>
        <taxon>Eugregarinorida</taxon>
        <taxon>Gregarinidae</taxon>
        <taxon>Gregarina</taxon>
    </lineage>
</organism>
<protein>
    <submittedName>
        <fullName evidence="2">RNA-directed DNA polymerase</fullName>
    </submittedName>
</protein>
<keyword evidence="2" id="KW-0695">RNA-directed DNA polymerase</keyword>
<evidence type="ECO:0000313" key="3">
    <source>
        <dbReference type="Proteomes" id="UP000019763"/>
    </source>
</evidence>
<dbReference type="Proteomes" id="UP000019763">
    <property type="component" value="Unassembled WGS sequence"/>
</dbReference>
<dbReference type="InterPro" id="IPR043128">
    <property type="entry name" value="Rev_trsase/Diguanyl_cyclase"/>
</dbReference>
<dbReference type="PROSITE" id="PS50878">
    <property type="entry name" value="RT_POL"/>
    <property type="match status" value="1"/>
</dbReference>
<keyword evidence="3" id="KW-1185">Reference proteome</keyword>
<dbReference type="RefSeq" id="XP_011133471.1">
    <property type="nucleotide sequence ID" value="XM_011135169.1"/>
</dbReference>
<keyword evidence="2" id="KW-0808">Transferase</keyword>
<evidence type="ECO:0000313" key="2">
    <source>
        <dbReference type="EMBL" id="EZG43272.1"/>
    </source>
</evidence>
<accession>A0A023AXD3</accession>
<dbReference type="GeneID" id="22916042"/>
<dbReference type="InterPro" id="IPR043502">
    <property type="entry name" value="DNA/RNA_pol_sf"/>
</dbReference>
<comment type="caution">
    <text evidence="2">The sequence shown here is derived from an EMBL/GenBank/DDBJ whole genome shotgun (WGS) entry which is preliminary data.</text>
</comment>
<dbReference type="OrthoDB" id="2013610at2759"/>
<dbReference type="VEuPathDB" id="CryptoDB:GNI_178750"/>
<dbReference type="AlphaFoldDB" id="A0A023AXD3"/>
<dbReference type="GO" id="GO:0003964">
    <property type="term" value="F:RNA-directed DNA polymerase activity"/>
    <property type="evidence" value="ECO:0007669"/>
    <property type="project" value="UniProtKB-KW"/>
</dbReference>
<keyword evidence="2" id="KW-0548">Nucleotidyltransferase</keyword>
<dbReference type="CDD" id="cd01647">
    <property type="entry name" value="RT_LTR"/>
    <property type="match status" value="1"/>
</dbReference>
<dbReference type="PANTHER" id="PTHR37984">
    <property type="entry name" value="PROTEIN CBG26694"/>
    <property type="match status" value="1"/>
</dbReference>